<evidence type="ECO:0000256" key="1">
    <source>
        <dbReference type="PIRSR" id="PIRSR005962-1"/>
    </source>
</evidence>
<organism evidence="2 3">
    <name type="scientific">Nocardia wallacei</name>
    <dbReference type="NCBI Taxonomy" id="480035"/>
    <lineage>
        <taxon>Bacteria</taxon>
        <taxon>Bacillati</taxon>
        <taxon>Actinomycetota</taxon>
        <taxon>Actinomycetes</taxon>
        <taxon>Mycobacteriales</taxon>
        <taxon>Nocardiaceae</taxon>
        <taxon>Nocardia</taxon>
    </lineage>
</organism>
<keyword evidence="2" id="KW-0378">Hydrolase</keyword>
<dbReference type="CDD" id="cd08014">
    <property type="entry name" value="M20_Acy1-like"/>
    <property type="match status" value="1"/>
</dbReference>
<keyword evidence="1" id="KW-0464">Manganese</keyword>
<name>A0A7G1KSS9_9NOCA</name>
<dbReference type="KEGG" id="nwl:NWFMUON74_60800"/>
<feature type="binding site" evidence="1">
    <location>
        <position position="175"/>
    </location>
    <ligand>
        <name>Mn(2+)</name>
        <dbReference type="ChEBI" id="CHEBI:29035"/>
        <label>2</label>
    </ligand>
</feature>
<dbReference type="Gene3D" id="3.30.70.360">
    <property type="match status" value="1"/>
</dbReference>
<proteinExistence type="predicted"/>
<feature type="binding site" evidence="1">
    <location>
        <position position="397"/>
    </location>
    <ligand>
        <name>Mn(2+)</name>
        <dbReference type="ChEBI" id="CHEBI:29035"/>
        <label>1</label>
    </ligand>
</feature>
<dbReference type="PANTHER" id="PTHR11014">
    <property type="entry name" value="PEPTIDASE M20 FAMILY MEMBER"/>
    <property type="match status" value="1"/>
</dbReference>
<reference evidence="2 3" key="1">
    <citation type="submission" date="2020-08" db="EMBL/GenBank/DDBJ databases">
        <title>Genome Sequencing of Nocardia wallacei strain FMUON74 and assembly.</title>
        <authorList>
            <person name="Toyokawa M."/>
            <person name="Uesaka K."/>
        </authorList>
    </citation>
    <scope>NUCLEOTIDE SEQUENCE [LARGE SCALE GENOMIC DNA]</scope>
    <source>
        <strain evidence="2 3">FMUON74</strain>
    </source>
</reference>
<dbReference type="PANTHER" id="PTHR11014:SF63">
    <property type="entry name" value="METALLOPEPTIDASE, PUTATIVE (AFU_ORTHOLOGUE AFUA_6G09600)-RELATED"/>
    <property type="match status" value="1"/>
</dbReference>
<dbReference type="InterPro" id="IPR017439">
    <property type="entry name" value="Amidohydrolase"/>
</dbReference>
<dbReference type="GO" id="GO:0046872">
    <property type="term" value="F:metal ion binding"/>
    <property type="evidence" value="ECO:0007669"/>
    <property type="project" value="UniProtKB-KW"/>
</dbReference>
<feature type="binding site" evidence="1">
    <location>
        <position position="140"/>
    </location>
    <ligand>
        <name>Mn(2+)</name>
        <dbReference type="ChEBI" id="CHEBI:29035"/>
        <label>2</label>
    </ligand>
</feature>
<dbReference type="SUPFAM" id="SSF55031">
    <property type="entry name" value="Bacterial exopeptidase dimerisation domain"/>
    <property type="match status" value="1"/>
</dbReference>
<dbReference type="AlphaFoldDB" id="A0A7G1KSS9"/>
<comment type="cofactor">
    <cofactor evidence="1">
        <name>Mn(2+)</name>
        <dbReference type="ChEBI" id="CHEBI:29035"/>
    </cofactor>
    <text evidence="1">The Mn(2+) ion enhances activity.</text>
</comment>
<evidence type="ECO:0000313" key="2">
    <source>
        <dbReference type="EMBL" id="BCK58308.1"/>
    </source>
</evidence>
<evidence type="ECO:0000313" key="3">
    <source>
        <dbReference type="Proteomes" id="UP000516173"/>
    </source>
</evidence>
<dbReference type="NCBIfam" id="TIGR01891">
    <property type="entry name" value="amidohydrolases"/>
    <property type="match status" value="1"/>
</dbReference>
<dbReference type="GO" id="GO:0016787">
    <property type="term" value="F:hydrolase activity"/>
    <property type="evidence" value="ECO:0007669"/>
    <property type="project" value="UniProtKB-KW"/>
</dbReference>
<accession>A0A7G1KSS9</accession>
<dbReference type="Proteomes" id="UP000516173">
    <property type="component" value="Chromosome"/>
</dbReference>
<dbReference type="InterPro" id="IPR036264">
    <property type="entry name" value="Bact_exopeptidase_dim_dom"/>
</dbReference>
<sequence>MSTTGGSDTAPSTARVTGPDATAARLGASMNGATNAVARGRKAVDAWLNEHAEDLIGWRRHIHANPELSRTEFATTEFIETWLVKAGLEPRKLPTGTGLICDIGPGGPRLGLRADMDALPLQEYTGLPFASATPGVSHACGHDAHTAILLGTALALAEAPDLPVGVRLVFQHAEEVMPGGAIDMVAAGAMEDVSRMFALHCDPRLQVGRVGVRVGAITSAADTVELVLDSPGGHTSRPHLTSDLVYAIGTVITGLPGMLSRRIDPRTSTVMVWGAVSAGKAPNAIPQTGMLTGTVRTGDHATWSLLEPMVREIVEGLLAPTGVRYQLNYKRGVPPVVNEEHATRMFEDAIRALGPDALADTPQSGGGEDFSWYLEEVPGAMARLGVWSGRGPQLDLHQPTFDLDERALAVGVRTLTNLVLQAH</sequence>
<dbReference type="Gene3D" id="3.40.630.10">
    <property type="entry name" value="Zn peptidases"/>
    <property type="match status" value="1"/>
</dbReference>
<keyword evidence="1" id="KW-0479">Metal-binding</keyword>
<dbReference type="InterPro" id="IPR002933">
    <property type="entry name" value="Peptidase_M20"/>
</dbReference>
<keyword evidence="3" id="KW-1185">Reference proteome</keyword>
<dbReference type="EMBL" id="AP023396">
    <property type="protein sequence ID" value="BCK58308.1"/>
    <property type="molecule type" value="Genomic_DNA"/>
</dbReference>
<feature type="binding site" evidence="1">
    <location>
        <position position="200"/>
    </location>
    <ligand>
        <name>Mn(2+)</name>
        <dbReference type="ChEBI" id="CHEBI:29035"/>
        <label>2</label>
    </ligand>
</feature>
<protein>
    <submittedName>
        <fullName evidence="2">Amidohydrolase</fullName>
    </submittedName>
</protein>
<dbReference type="SUPFAM" id="SSF53187">
    <property type="entry name" value="Zn-dependent exopeptidases"/>
    <property type="match status" value="1"/>
</dbReference>
<dbReference type="Pfam" id="PF01546">
    <property type="entry name" value="Peptidase_M20"/>
    <property type="match status" value="1"/>
</dbReference>
<gene>
    <name evidence="2" type="ORF">NWFMUON74_60800</name>
</gene>
<dbReference type="PIRSF" id="PIRSF005962">
    <property type="entry name" value="Pept_M20D_amidohydro"/>
    <property type="match status" value="1"/>
</dbReference>
<feature type="binding site" evidence="1">
    <location>
        <position position="142"/>
    </location>
    <ligand>
        <name>Mn(2+)</name>
        <dbReference type="ChEBI" id="CHEBI:29035"/>
        <label>2</label>
    </ligand>
</feature>